<dbReference type="Gene3D" id="1.10.460.10">
    <property type="entry name" value="Topoisomerase I, domain 2"/>
    <property type="match status" value="1"/>
</dbReference>
<proteinExistence type="inferred from homology"/>
<dbReference type="GO" id="GO:0006281">
    <property type="term" value="P:DNA repair"/>
    <property type="evidence" value="ECO:0007669"/>
    <property type="project" value="TreeGrafter"/>
</dbReference>
<dbReference type="GO" id="GO:0003917">
    <property type="term" value="F:DNA topoisomerase type I (single strand cut, ATP-independent) activity"/>
    <property type="evidence" value="ECO:0007669"/>
    <property type="project" value="UniProtKB-EC"/>
</dbReference>
<comment type="caution">
    <text evidence="2">The sequence shown here is derived from an EMBL/GenBank/DDBJ whole genome shotgun (WGS) entry which is preliminary data.</text>
</comment>
<reference evidence="2" key="1">
    <citation type="submission" date="2019-12" db="EMBL/GenBank/DDBJ databases">
        <authorList>
            <person name="Scholes J."/>
        </authorList>
    </citation>
    <scope>NUCLEOTIDE SEQUENCE</scope>
</reference>
<keyword evidence="1" id="KW-0799">Topoisomerase</keyword>
<evidence type="ECO:0000256" key="1">
    <source>
        <dbReference type="RuleBase" id="RU362092"/>
    </source>
</evidence>
<comment type="function">
    <text evidence="1">Introduces a single-strand break via transesterification at a target site in duplex DNA. Releases the supercoiling and torsional tension of DNA introduced during the DNA replication and transcription by transiently cleaving and rejoining one strand of the DNA duplex. The scissile phosphodiester is attacked by the catalytic tyrosine of the enzyme, resulting in the formation of a DNA-(5'-phosphotyrosyl)-enzyme intermediate and the expulsion of a 3'-OH DNA strand.</text>
</comment>
<dbReference type="Proteomes" id="UP001153555">
    <property type="component" value="Unassembled WGS sequence"/>
</dbReference>
<dbReference type="GO" id="GO:0006265">
    <property type="term" value="P:DNA topological change"/>
    <property type="evidence" value="ECO:0007669"/>
    <property type="project" value="InterPro"/>
</dbReference>
<accession>A0A9N7N9C4</accession>
<dbReference type="InterPro" id="IPR000380">
    <property type="entry name" value="Topo_IA"/>
</dbReference>
<dbReference type="GO" id="GO:0003677">
    <property type="term" value="F:DNA binding"/>
    <property type="evidence" value="ECO:0007669"/>
    <property type="project" value="UniProtKB-KW"/>
</dbReference>
<dbReference type="AlphaFoldDB" id="A0A9N7N9C4"/>
<evidence type="ECO:0000313" key="3">
    <source>
        <dbReference type="Proteomes" id="UP001153555"/>
    </source>
</evidence>
<dbReference type="GO" id="GO:0005634">
    <property type="term" value="C:nucleus"/>
    <property type="evidence" value="ECO:0007669"/>
    <property type="project" value="TreeGrafter"/>
</dbReference>
<sequence>MLPRQLIIHCLARPCRNPMAFLLLVHMCPSSLLRHLSRFLFLVFCLIHPLEVILRFLKVSVAYPLARQEIDLRIGAFFTGFQTKLLRDAFVLDFATDNQNIFLSDGHCQFPTLGSSWRGSRKSKHMNWRSSGLYTVLIILNKALLDFIGRGHLFDYTRAVIIYEMCPQEPTATQERLHHPTIL</sequence>
<keyword evidence="1" id="KW-0413">Isomerase</keyword>
<dbReference type="InterPro" id="IPR023405">
    <property type="entry name" value="Topo_IA_core_domain"/>
</dbReference>
<keyword evidence="3" id="KW-1185">Reference proteome</keyword>
<dbReference type="PANTHER" id="PTHR11390:SF21">
    <property type="entry name" value="DNA TOPOISOMERASE 3-ALPHA"/>
    <property type="match status" value="1"/>
</dbReference>
<dbReference type="PANTHER" id="PTHR11390">
    <property type="entry name" value="PROKARYOTIC DNA TOPOISOMERASE"/>
    <property type="match status" value="1"/>
</dbReference>
<keyword evidence="1" id="KW-0238">DNA-binding</keyword>
<dbReference type="SUPFAM" id="SSF56712">
    <property type="entry name" value="Prokaryotic type I DNA topoisomerase"/>
    <property type="match status" value="1"/>
</dbReference>
<gene>
    <name evidence="2" type="ORF">SHERM_22546</name>
</gene>
<organism evidence="2 3">
    <name type="scientific">Striga hermonthica</name>
    <name type="common">Purple witchweed</name>
    <name type="synonym">Buchnera hermonthica</name>
    <dbReference type="NCBI Taxonomy" id="68872"/>
    <lineage>
        <taxon>Eukaryota</taxon>
        <taxon>Viridiplantae</taxon>
        <taxon>Streptophyta</taxon>
        <taxon>Embryophyta</taxon>
        <taxon>Tracheophyta</taxon>
        <taxon>Spermatophyta</taxon>
        <taxon>Magnoliopsida</taxon>
        <taxon>eudicotyledons</taxon>
        <taxon>Gunneridae</taxon>
        <taxon>Pentapetalae</taxon>
        <taxon>asterids</taxon>
        <taxon>lamiids</taxon>
        <taxon>Lamiales</taxon>
        <taxon>Orobanchaceae</taxon>
        <taxon>Buchnereae</taxon>
        <taxon>Striga</taxon>
    </lineage>
</organism>
<comment type="similarity">
    <text evidence="1">Belongs to the type IA topoisomerase family.</text>
</comment>
<dbReference type="GO" id="GO:0006310">
    <property type="term" value="P:DNA recombination"/>
    <property type="evidence" value="ECO:0007669"/>
    <property type="project" value="TreeGrafter"/>
</dbReference>
<name>A0A9N7N9C4_STRHE</name>
<protein>
    <recommendedName>
        <fullName evidence="1">DNA topoisomerase</fullName>
        <ecNumber evidence="1">5.6.2.1</ecNumber>
    </recommendedName>
</protein>
<dbReference type="OrthoDB" id="430051at2759"/>
<evidence type="ECO:0000313" key="2">
    <source>
        <dbReference type="EMBL" id="CAA0825808.1"/>
    </source>
</evidence>
<dbReference type="EC" id="5.6.2.1" evidence="1"/>
<dbReference type="GO" id="GO:0031422">
    <property type="term" value="C:RecQ family helicase-topoisomerase III complex"/>
    <property type="evidence" value="ECO:0007669"/>
    <property type="project" value="TreeGrafter"/>
</dbReference>
<dbReference type="InterPro" id="IPR013824">
    <property type="entry name" value="Topo_IA_cen_sub1"/>
</dbReference>
<comment type="catalytic activity">
    <reaction evidence="1">
        <text>ATP-independent breakage of single-stranded DNA, followed by passage and rejoining.</text>
        <dbReference type="EC" id="5.6.2.1"/>
    </reaction>
</comment>
<dbReference type="EMBL" id="CACSLK010026087">
    <property type="protein sequence ID" value="CAA0825808.1"/>
    <property type="molecule type" value="Genomic_DNA"/>
</dbReference>